<sequence length="111" mass="12595">MGKTPVGRSKAPTNQGKSAGARRRLMLWMTFMIVFVIWAGYTFLVQNAQISDKSSHLATQQASKEDTLKKLEQLKYEVSRLNDPEYIGQLARKKGYYLPEETPIQVEESGN</sequence>
<reference evidence="4" key="2">
    <citation type="submission" date="2016-01" db="EMBL/GenBank/DDBJ databases">
        <title>Draft Genome Sequence of Paenibacillus amylolyticus Heshi-A3 that Was Isolated from Fermented Rice Bran with Aging Salted Mackerel, Which Was Named Heshiko as Traditional Fermented Seafood in Japan.</title>
        <authorList>
            <person name="Akuzawa S."/>
            <person name="Nakagawa J."/>
            <person name="Kanekatsu T."/>
            <person name="Kubota E."/>
            <person name="Ohtake R."/>
            <person name="Suzuki T."/>
            <person name="Kanesaki Y."/>
        </authorList>
    </citation>
    <scope>NUCLEOTIDE SEQUENCE [LARGE SCALE GENOMIC DNA]</scope>
    <source>
        <strain evidence="4">Heshi-A3</strain>
    </source>
</reference>
<dbReference type="RefSeq" id="WP_062838085.1">
    <property type="nucleotide sequence ID" value="NZ_BCNV01000013.1"/>
</dbReference>
<name>A0A100VTU3_PAEAM</name>
<comment type="caution">
    <text evidence="2">The sequence shown here is derived from an EMBL/GenBank/DDBJ whole genome shotgun (WGS) entry which is preliminary data.</text>
</comment>
<reference evidence="3 5" key="3">
    <citation type="submission" date="2016-11" db="EMBL/GenBank/DDBJ databases">
        <title>Paenibacillus species isolates.</title>
        <authorList>
            <person name="Beno S.M."/>
        </authorList>
    </citation>
    <scope>NUCLEOTIDE SEQUENCE [LARGE SCALE GENOMIC DNA]</scope>
    <source>
        <strain evidence="3 5">FSL H8-0246</strain>
    </source>
</reference>
<evidence type="ECO:0000313" key="3">
    <source>
        <dbReference type="EMBL" id="OMF06150.1"/>
    </source>
</evidence>
<evidence type="ECO:0000313" key="4">
    <source>
        <dbReference type="Proteomes" id="UP000069697"/>
    </source>
</evidence>
<feature type="transmembrane region" description="Helical" evidence="1">
    <location>
        <begin position="25"/>
        <end position="44"/>
    </location>
</feature>
<accession>A0A100VTU3</accession>
<dbReference type="InterPro" id="IPR007060">
    <property type="entry name" value="FtsL/DivIC"/>
</dbReference>
<organism evidence="2 4">
    <name type="scientific">Paenibacillus amylolyticus</name>
    <dbReference type="NCBI Taxonomy" id="1451"/>
    <lineage>
        <taxon>Bacteria</taxon>
        <taxon>Bacillati</taxon>
        <taxon>Bacillota</taxon>
        <taxon>Bacilli</taxon>
        <taxon>Bacillales</taxon>
        <taxon>Paenibacillaceae</taxon>
        <taxon>Paenibacillus</taxon>
    </lineage>
</organism>
<keyword evidence="1" id="KW-1133">Transmembrane helix</keyword>
<gene>
    <name evidence="3" type="ORF">BK131_28085</name>
    <name evidence="2" type="ORF">PAHA3_5934</name>
</gene>
<proteinExistence type="predicted"/>
<keyword evidence="1" id="KW-0472">Membrane</keyword>
<evidence type="ECO:0000256" key="1">
    <source>
        <dbReference type="SAM" id="Phobius"/>
    </source>
</evidence>
<dbReference type="Proteomes" id="UP000069697">
    <property type="component" value="Unassembled WGS sequence"/>
</dbReference>
<evidence type="ECO:0000313" key="2">
    <source>
        <dbReference type="EMBL" id="GAS85783.1"/>
    </source>
</evidence>
<reference evidence="2 4" key="1">
    <citation type="journal article" date="2016" name="Genome Announc.">
        <title>Draft Genome Sequence of Paenibacillus amylolyticus Heshi-A3, Isolated from Fermented Rice Bran in a Japanese Fermented Seafood Dish.</title>
        <authorList>
            <person name="Akuzawa S."/>
            <person name="Nagaoka J."/>
            <person name="Kanekatsu M."/>
            <person name="Kubota E."/>
            <person name="Ohtake R."/>
            <person name="Suzuki T."/>
            <person name="Kanesaki Y."/>
        </authorList>
    </citation>
    <scope>NUCLEOTIDE SEQUENCE [LARGE SCALE GENOMIC DNA]</scope>
    <source>
        <strain evidence="2 4">Heshi-A3</strain>
    </source>
</reference>
<dbReference type="Proteomes" id="UP000187134">
    <property type="component" value="Unassembled WGS sequence"/>
</dbReference>
<protein>
    <submittedName>
        <fullName evidence="3">Septation ring formation regulator EzrA</fullName>
    </submittedName>
    <submittedName>
        <fullName evidence="2">Septum formation initiator</fullName>
    </submittedName>
</protein>
<dbReference type="Pfam" id="PF04977">
    <property type="entry name" value="DivIC"/>
    <property type="match status" value="1"/>
</dbReference>
<dbReference type="EMBL" id="BCNV01000013">
    <property type="protein sequence ID" value="GAS85783.1"/>
    <property type="molecule type" value="Genomic_DNA"/>
</dbReference>
<dbReference type="EMBL" id="MRTJ01000023">
    <property type="protein sequence ID" value="OMF06150.1"/>
    <property type="molecule type" value="Genomic_DNA"/>
</dbReference>
<evidence type="ECO:0000313" key="5">
    <source>
        <dbReference type="Proteomes" id="UP000187134"/>
    </source>
</evidence>
<keyword evidence="1" id="KW-0812">Transmembrane</keyword>
<dbReference type="OrthoDB" id="2382043at2"/>
<dbReference type="AlphaFoldDB" id="A0A100VTU3"/>